<keyword evidence="4 6" id="KW-0067">ATP-binding</keyword>
<dbReference type="SMART" id="SM00382">
    <property type="entry name" value="AAA"/>
    <property type="match status" value="1"/>
</dbReference>
<dbReference type="InterPro" id="IPR003593">
    <property type="entry name" value="AAA+_ATPase"/>
</dbReference>
<name>H5ST87_ACEAU</name>
<dbReference type="GO" id="GO:0005524">
    <property type="term" value="F:ATP binding"/>
    <property type="evidence" value="ECO:0007669"/>
    <property type="project" value="UniProtKB-KW"/>
</dbReference>
<feature type="domain" description="ABC transporter" evidence="5">
    <location>
        <begin position="7"/>
        <end position="236"/>
    </location>
</feature>
<dbReference type="PANTHER" id="PTHR43335">
    <property type="entry name" value="ABC TRANSPORTER, ATP-BINDING PROTEIN"/>
    <property type="match status" value="1"/>
</dbReference>
<keyword evidence="2" id="KW-0813">Transport</keyword>
<sequence>MEPEIILELEDLTKAYPSSGCVVDKVSLAIRRGEIYVLLGPNGAGKTTLLAMILGLLQPSQGSIRLGGVDLRKHPEYRSRIGGFIEEPPFYPHLSAVTNLEISGWLRGRTLDASRLHEVLQFVGLTDAKNRPVGQFSTGMKRRLGIARAILFTPELILLDEPTSSLDPTGTVEIRALIKQLRDRLGLTILLSTHSLHEAEQLATRVGILKDGHLIREGALENWLVDSHRYVLHVREAARAHRLMQDLRGIRTEWLGDNRFLVDLSGMAPEELNAFLVREGINVRELSRMRNTLEDVFLATLKGDPYV</sequence>
<dbReference type="PANTHER" id="PTHR43335:SF4">
    <property type="entry name" value="ABC TRANSPORTER, ATP-BINDING PROTEIN"/>
    <property type="match status" value="1"/>
</dbReference>
<dbReference type="Pfam" id="PF00005">
    <property type="entry name" value="ABC_tran"/>
    <property type="match status" value="1"/>
</dbReference>
<protein>
    <submittedName>
        <fullName evidence="6">Antibiotic transport system ATP-binding protein</fullName>
    </submittedName>
</protein>
<accession>H5ST87</accession>
<dbReference type="InterPro" id="IPR003439">
    <property type="entry name" value="ABC_transporter-like_ATP-bd"/>
</dbReference>
<dbReference type="SUPFAM" id="SSF52540">
    <property type="entry name" value="P-loop containing nucleoside triphosphate hydrolases"/>
    <property type="match status" value="1"/>
</dbReference>
<organism evidence="6">
    <name type="scientific">Acetithermum autotrophicum</name>
    <dbReference type="NCBI Taxonomy" id="1446466"/>
    <lineage>
        <taxon>Bacteria</taxon>
        <taxon>Candidatus Bipolaricaulota</taxon>
        <taxon>Candidatus Acetithermum</taxon>
    </lineage>
</organism>
<evidence type="ECO:0000256" key="3">
    <source>
        <dbReference type="ARBA" id="ARBA00022741"/>
    </source>
</evidence>
<dbReference type="PROSITE" id="PS50893">
    <property type="entry name" value="ABC_TRANSPORTER_2"/>
    <property type="match status" value="1"/>
</dbReference>
<gene>
    <name evidence="6" type="ORF">HGMM_OP4C373</name>
</gene>
<reference evidence="6" key="2">
    <citation type="journal article" date="2012" name="PLoS ONE">
        <title>A Deeply Branching Thermophilic Bacterium with an Ancient Acetyl-CoA Pathway Dominates a Subsurface Ecosystem.</title>
        <authorList>
            <person name="Takami H."/>
            <person name="Noguchi H."/>
            <person name="Takaki Y."/>
            <person name="Uchiyama I."/>
            <person name="Toyoda A."/>
            <person name="Nishi S."/>
            <person name="Chee G.-J."/>
            <person name="Arai W."/>
            <person name="Nunoura T."/>
            <person name="Itoh T."/>
            <person name="Hattori M."/>
            <person name="Takai K."/>
        </authorList>
    </citation>
    <scope>NUCLEOTIDE SEQUENCE</scope>
</reference>
<dbReference type="AlphaFoldDB" id="H5ST87"/>
<dbReference type="InterPro" id="IPR027417">
    <property type="entry name" value="P-loop_NTPase"/>
</dbReference>
<dbReference type="Gene3D" id="3.40.50.300">
    <property type="entry name" value="P-loop containing nucleotide triphosphate hydrolases"/>
    <property type="match status" value="1"/>
</dbReference>
<evidence type="ECO:0000313" key="6">
    <source>
        <dbReference type="EMBL" id="BAL59737.1"/>
    </source>
</evidence>
<evidence type="ECO:0000256" key="4">
    <source>
        <dbReference type="ARBA" id="ARBA00022840"/>
    </source>
</evidence>
<evidence type="ECO:0000256" key="1">
    <source>
        <dbReference type="ARBA" id="ARBA00005417"/>
    </source>
</evidence>
<reference evidence="6" key="1">
    <citation type="journal article" date="2005" name="Environ. Microbiol.">
        <title>Genetic and functional properties of uncultivated thermophilic crenarchaeotes from a subsurface gold mine as revealed by analysis of genome fragments.</title>
        <authorList>
            <person name="Nunoura T."/>
            <person name="Hirayama H."/>
            <person name="Takami H."/>
            <person name="Oida H."/>
            <person name="Nishi S."/>
            <person name="Shimamura S."/>
            <person name="Suzuki Y."/>
            <person name="Inagaki F."/>
            <person name="Takai K."/>
            <person name="Nealson K.H."/>
            <person name="Horikoshi K."/>
        </authorList>
    </citation>
    <scope>NUCLEOTIDE SEQUENCE</scope>
</reference>
<dbReference type="GO" id="GO:0016887">
    <property type="term" value="F:ATP hydrolysis activity"/>
    <property type="evidence" value="ECO:0007669"/>
    <property type="project" value="InterPro"/>
</dbReference>
<dbReference type="EMBL" id="AP011803">
    <property type="protein sequence ID" value="BAL59737.1"/>
    <property type="molecule type" value="Genomic_DNA"/>
</dbReference>
<comment type="similarity">
    <text evidence="1">Belongs to the ABC transporter superfamily.</text>
</comment>
<evidence type="ECO:0000256" key="2">
    <source>
        <dbReference type="ARBA" id="ARBA00022448"/>
    </source>
</evidence>
<proteinExistence type="inferred from homology"/>
<keyword evidence="3" id="KW-0547">Nucleotide-binding</keyword>
<evidence type="ECO:0000259" key="5">
    <source>
        <dbReference type="PROSITE" id="PS50893"/>
    </source>
</evidence>